<reference evidence="1 2" key="1">
    <citation type="journal article" date="2019" name="J. Gen. Appl. Microbiol.">
        <title>Aerobic degradation of cis-dichloroethene by the marine bacterium Marinobacter salsuginis strain 5N-3.</title>
        <authorList>
            <person name="Inoue Y."/>
            <person name="Fukunaga Y."/>
            <person name="Katsumata H."/>
            <person name="Ohji S."/>
            <person name="Hosoyama A."/>
            <person name="Mori K."/>
            <person name="Ando K."/>
        </authorList>
    </citation>
    <scope>NUCLEOTIDE SEQUENCE [LARGE SCALE GENOMIC DNA]</scope>
    <source>
        <strain evidence="1 2">NBRC 109114</strain>
    </source>
</reference>
<proteinExistence type="predicted"/>
<dbReference type="AlphaFoldDB" id="A0A5M3Q1C2"/>
<dbReference type="RefSeq" id="WP_136631990.1">
    <property type="nucleotide sequence ID" value="NZ_BGZI01000018.1"/>
</dbReference>
<protein>
    <recommendedName>
        <fullName evidence="3">CAAX amino protease</fullName>
    </recommendedName>
</protein>
<accession>A0A5M3Q1C2</accession>
<comment type="caution">
    <text evidence="1">The sequence shown here is derived from an EMBL/GenBank/DDBJ whole genome shotgun (WGS) entry which is preliminary data.</text>
</comment>
<dbReference type="Proteomes" id="UP000387223">
    <property type="component" value="Unassembled WGS sequence"/>
</dbReference>
<evidence type="ECO:0008006" key="3">
    <source>
        <dbReference type="Google" id="ProtNLM"/>
    </source>
</evidence>
<sequence length="225" mass="27187">MTNQLDSLIAGLSPQRLGPYLAYSQGDYRLAMAHYHWNLRLSEALYPLLHLNEVVFRNAMHRALSTEFDTENWFQGLWLHKREQRSIEKVIAELRKRDNEQPINPDQVVSELTFGFWCSLCDTRYEHKQILWPKLLRHSPLRQLPKRQRQRKELSRAVNRLRQLRNRVFHHEPIWHWKDLPRRHTDAIELLQWFNPEAARVLEHTDRFNEIYQQGPTALIQELYP</sequence>
<dbReference type="EMBL" id="BGZI01000018">
    <property type="protein sequence ID" value="GBO88988.1"/>
    <property type="molecule type" value="Genomic_DNA"/>
</dbReference>
<evidence type="ECO:0000313" key="2">
    <source>
        <dbReference type="Proteomes" id="UP000387223"/>
    </source>
</evidence>
<gene>
    <name evidence="1" type="ORF">MSSD14B_26560</name>
</gene>
<evidence type="ECO:0000313" key="1">
    <source>
        <dbReference type="EMBL" id="GBO88988.1"/>
    </source>
</evidence>
<organism evidence="1 2">
    <name type="scientific">Marinobacter salsuginis</name>
    <dbReference type="NCBI Taxonomy" id="418719"/>
    <lineage>
        <taxon>Bacteria</taxon>
        <taxon>Pseudomonadati</taxon>
        <taxon>Pseudomonadota</taxon>
        <taxon>Gammaproteobacteria</taxon>
        <taxon>Pseudomonadales</taxon>
        <taxon>Marinobacteraceae</taxon>
        <taxon>Marinobacter</taxon>
    </lineage>
</organism>
<name>A0A5M3Q1C2_9GAMM</name>